<name>A0AAN7B841_9PEZI</name>
<dbReference type="EMBL" id="MU858070">
    <property type="protein sequence ID" value="KAK4216246.1"/>
    <property type="molecule type" value="Genomic_DNA"/>
</dbReference>
<gene>
    <name evidence="1" type="ORF">QBC37DRAFT_97616</name>
</gene>
<evidence type="ECO:0000313" key="2">
    <source>
        <dbReference type="Proteomes" id="UP001301769"/>
    </source>
</evidence>
<proteinExistence type="predicted"/>
<accession>A0AAN7B841</accession>
<protein>
    <submittedName>
        <fullName evidence="1">Uncharacterized protein</fullName>
    </submittedName>
</protein>
<reference evidence="1" key="1">
    <citation type="journal article" date="2023" name="Mol. Phylogenet. Evol.">
        <title>Genome-scale phylogeny and comparative genomics of the fungal order Sordariales.</title>
        <authorList>
            <person name="Hensen N."/>
            <person name="Bonometti L."/>
            <person name="Westerberg I."/>
            <person name="Brannstrom I.O."/>
            <person name="Guillou S."/>
            <person name="Cros-Aarteil S."/>
            <person name="Calhoun S."/>
            <person name="Haridas S."/>
            <person name="Kuo A."/>
            <person name="Mondo S."/>
            <person name="Pangilinan J."/>
            <person name="Riley R."/>
            <person name="LaButti K."/>
            <person name="Andreopoulos B."/>
            <person name="Lipzen A."/>
            <person name="Chen C."/>
            <person name="Yan M."/>
            <person name="Daum C."/>
            <person name="Ng V."/>
            <person name="Clum A."/>
            <person name="Steindorff A."/>
            <person name="Ohm R.A."/>
            <person name="Martin F."/>
            <person name="Silar P."/>
            <person name="Natvig D.O."/>
            <person name="Lalanne C."/>
            <person name="Gautier V."/>
            <person name="Ament-Velasquez S.L."/>
            <person name="Kruys A."/>
            <person name="Hutchinson M.I."/>
            <person name="Powell A.J."/>
            <person name="Barry K."/>
            <person name="Miller A.N."/>
            <person name="Grigoriev I.V."/>
            <person name="Debuchy R."/>
            <person name="Gladieux P."/>
            <person name="Hiltunen Thoren M."/>
            <person name="Johannesson H."/>
        </authorList>
    </citation>
    <scope>NUCLEOTIDE SEQUENCE</scope>
    <source>
        <strain evidence="1">PSN293</strain>
    </source>
</reference>
<reference evidence="1" key="2">
    <citation type="submission" date="2023-05" db="EMBL/GenBank/DDBJ databases">
        <authorList>
            <consortium name="Lawrence Berkeley National Laboratory"/>
            <person name="Steindorff A."/>
            <person name="Hensen N."/>
            <person name="Bonometti L."/>
            <person name="Westerberg I."/>
            <person name="Brannstrom I.O."/>
            <person name="Guillou S."/>
            <person name="Cros-Aarteil S."/>
            <person name="Calhoun S."/>
            <person name="Haridas S."/>
            <person name="Kuo A."/>
            <person name="Mondo S."/>
            <person name="Pangilinan J."/>
            <person name="Riley R."/>
            <person name="Labutti K."/>
            <person name="Andreopoulos B."/>
            <person name="Lipzen A."/>
            <person name="Chen C."/>
            <person name="Yanf M."/>
            <person name="Daum C."/>
            <person name="Ng V."/>
            <person name="Clum A."/>
            <person name="Ohm R."/>
            <person name="Martin F."/>
            <person name="Silar P."/>
            <person name="Natvig D."/>
            <person name="Lalanne C."/>
            <person name="Gautier V."/>
            <person name="Ament-Velasquez S.L."/>
            <person name="Kruys A."/>
            <person name="Hutchinson M.I."/>
            <person name="Powell A.J."/>
            <person name="Barry K."/>
            <person name="Miller A.N."/>
            <person name="Grigoriev I.V."/>
            <person name="Debuchy R."/>
            <person name="Gladieux P."/>
            <person name="Thoren M.H."/>
            <person name="Johannesson H."/>
        </authorList>
    </citation>
    <scope>NUCLEOTIDE SEQUENCE</scope>
    <source>
        <strain evidence="1">PSN293</strain>
    </source>
</reference>
<comment type="caution">
    <text evidence="1">The sequence shown here is derived from an EMBL/GenBank/DDBJ whole genome shotgun (WGS) entry which is preliminary data.</text>
</comment>
<organism evidence="1 2">
    <name type="scientific">Rhypophila decipiens</name>
    <dbReference type="NCBI Taxonomy" id="261697"/>
    <lineage>
        <taxon>Eukaryota</taxon>
        <taxon>Fungi</taxon>
        <taxon>Dikarya</taxon>
        <taxon>Ascomycota</taxon>
        <taxon>Pezizomycotina</taxon>
        <taxon>Sordariomycetes</taxon>
        <taxon>Sordariomycetidae</taxon>
        <taxon>Sordariales</taxon>
        <taxon>Naviculisporaceae</taxon>
        <taxon>Rhypophila</taxon>
    </lineage>
</organism>
<dbReference type="AlphaFoldDB" id="A0AAN7B841"/>
<keyword evidence="2" id="KW-1185">Reference proteome</keyword>
<evidence type="ECO:0000313" key="1">
    <source>
        <dbReference type="EMBL" id="KAK4216246.1"/>
    </source>
</evidence>
<dbReference type="Proteomes" id="UP001301769">
    <property type="component" value="Unassembled WGS sequence"/>
</dbReference>
<sequence length="202" mass="23256">MVKTLDGDKKVLNLRVAGFENFCHLRNPEPSETVASQRFLILVHLISHSFFYPALLAPKRAATVHYYDETWQHRCTGGPLTGHHCVTHRFSLESSFVWSPRAHRHYFGISFRGGNHCSALLWAQKYSSTIADDLRSRVLIRWCPRRRFLTTFEPQTFGLYRTSTTYTVHNILSCQPSAHLPSNHPWALIRRLIGLPIFSPAL</sequence>